<organism evidence="1 2">
    <name type="scientific">Kocuria subflava</name>
    <dbReference type="NCBI Taxonomy" id="1736139"/>
    <lineage>
        <taxon>Bacteria</taxon>
        <taxon>Bacillati</taxon>
        <taxon>Actinomycetota</taxon>
        <taxon>Actinomycetes</taxon>
        <taxon>Micrococcales</taxon>
        <taxon>Micrococcaceae</taxon>
        <taxon>Kocuria</taxon>
    </lineage>
</organism>
<dbReference type="Proteomes" id="UP000521379">
    <property type="component" value="Unassembled WGS sequence"/>
</dbReference>
<comment type="caution">
    <text evidence="1">The sequence shown here is derived from an EMBL/GenBank/DDBJ whole genome shotgun (WGS) entry which is preliminary data.</text>
</comment>
<protein>
    <submittedName>
        <fullName evidence="1">Uncharacterized protein</fullName>
    </submittedName>
</protein>
<gene>
    <name evidence="1" type="ORF">GTW58_11295</name>
</gene>
<proteinExistence type="predicted"/>
<evidence type="ECO:0000313" key="2">
    <source>
        <dbReference type="Proteomes" id="UP000521379"/>
    </source>
</evidence>
<dbReference type="EMBL" id="JAAVUN010000028">
    <property type="protein sequence ID" value="NKE10502.1"/>
    <property type="molecule type" value="Genomic_DNA"/>
</dbReference>
<evidence type="ECO:0000313" key="1">
    <source>
        <dbReference type="EMBL" id="NKE10502.1"/>
    </source>
</evidence>
<dbReference type="AlphaFoldDB" id="A0A846TXM5"/>
<name>A0A846TXM5_9MICC</name>
<reference evidence="1 2" key="1">
    <citation type="submission" date="2020-02" db="EMBL/GenBank/DDBJ databases">
        <authorList>
            <person name="Sun Q."/>
        </authorList>
    </citation>
    <scope>NUCLEOTIDE SEQUENCE [LARGE SCALE GENOMIC DNA]</scope>
    <source>
        <strain evidence="1 2">YIM 13062</strain>
    </source>
</reference>
<sequence>MHRQPRVIFDELVREAFEAAATISNVLLVAGVSADVLHGETSPVDCTLYPTVPGSYVLRYELPGIPDPRAPKRKLPKLLPPVLKSRTPGPQIDEVLQEALISGNRVTVEMLLCVGVLTRIDEGRLSASAGISGNDPFVEMVGGVRVIQRVHRSTWVLLQRPDIQSSLRGMLAPFRDDQLYTMTLVENPHFSNLEAAYVITATQRLREFASGGPLHVPPLERR</sequence>
<accession>A0A846TXM5</accession>
<keyword evidence="2" id="KW-1185">Reference proteome</keyword>